<evidence type="ECO:0000256" key="4">
    <source>
        <dbReference type="ARBA" id="ARBA00022630"/>
    </source>
</evidence>
<dbReference type="EMBL" id="JAFDVD010000008">
    <property type="protein sequence ID" value="MBM6400311.1"/>
    <property type="molecule type" value="Genomic_DNA"/>
</dbReference>
<evidence type="ECO:0000256" key="2">
    <source>
        <dbReference type="ARBA" id="ARBA00011955"/>
    </source>
</evidence>
<dbReference type="PANTHER" id="PTHR30040">
    <property type="entry name" value="THIAMINE BIOSYNTHESIS LIPOPROTEIN APBE"/>
    <property type="match status" value="1"/>
</dbReference>
<keyword evidence="4" id="KW-0285">Flavoprotein</keyword>
<dbReference type="GO" id="GO:0016740">
    <property type="term" value="F:transferase activity"/>
    <property type="evidence" value="ECO:0007669"/>
    <property type="project" value="UniProtKB-KW"/>
</dbReference>
<comment type="caution">
    <text evidence="11">The sequence shown here is derived from an EMBL/GenBank/DDBJ whole genome shotgun (WGS) entry which is preliminary data.</text>
</comment>
<dbReference type="PANTHER" id="PTHR30040:SF2">
    <property type="entry name" value="FAD:PROTEIN FMN TRANSFERASE"/>
    <property type="match status" value="1"/>
</dbReference>
<dbReference type="EC" id="2.7.1.180" evidence="2"/>
<evidence type="ECO:0000313" key="12">
    <source>
        <dbReference type="Proteomes" id="UP001430172"/>
    </source>
</evidence>
<dbReference type="InterPro" id="IPR003374">
    <property type="entry name" value="ApbE-like_sf"/>
</dbReference>
<dbReference type="InterPro" id="IPR024932">
    <property type="entry name" value="ApbE"/>
</dbReference>
<organism evidence="11 12">
    <name type="scientific">Phycicoccus sonneratiae</name>
    <dbReference type="NCBI Taxonomy" id="2807628"/>
    <lineage>
        <taxon>Bacteria</taxon>
        <taxon>Bacillati</taxon>
        <taxon>Actinomycetota</taxon>
        <taxon>Actinomycetes</taxon>
        <taxon>Micrococcales</taxon>
        <taxon>Intrasporangiaceae</taxon>
        <taxon>Phycicoccus</taxon>
    </lineage>
</organism>
<dbReference type="Pfam" id="PF02424">
    <property type="entry name" value="ApbE"/>
    <property type="match status" value="1"/>
</dbReference>
<proteinExistence type="predicted"/>
<evidence type="ECO:0000256" key="1">
    <source>
        <dbReference type="ARBA" id="ARBA00001946"/>
    </source>
</evidence>
<dbReference type="RefSeq" id="WP_204130786.1">
    <property type="nucleotide sequence ID" value="NZ_JAFDVD010000008.1"/>
</dbReference>
<dbReference type="Proteomes" id="UP001430172">
    <property type="component" value="Unassembled WGS sequence"/>
</dbReference>
<evidence type="ECO:0000256" key="7">
    <source>
        <dbReference type="ARBA" id="ARBA00022827"/>
    </source>
</evidence>
<evidence type="ECO:0000256" key="5">
    <source>
        <dbReference type="ARBA" id="ARBA00022679"/>
    </source>
</evidence>
<sequence length="323" mass="33150">MTTVAVPAGVRLHPEHGAASWRAIGTYVELRTSPEELERAVELVAAVIDEVDEGCSRFRLDSDLSLVNASLGRPVLVSPVLVGAVRVALEAAHETDGLVDPTLGTVLTGAGYDRTFTLVPGDDPSPAALPVRRGSWRDVAVDDATVSVPAGAALDLGATGKAFAADLAALTVVEELGVPVLVSIGGDVRVAGPDDAAVPRRPIRLGHSLADLDAGGDSLTVSVGAGGVATSSVSARRWRRGGRQWHHLVDPRTGGPADGPWRTVTALGRTAVAANTASTAAVVLGADAERWLADRGVAARLVGHDGHVATTPAWDAAETEETL</sequence>
<evidence type="ECO:0000256" key="8">
    <source>
        <dbReference type="ARBA" id="ARBA00022842"/>
    </source>
</evidence>
<protein>
    <recommendedName>
        <fullName evidence="3">FAD:protein FMN transferase</fullName>
        <ecNumber evidence="2">2.7.1.180</ecNumber>
    </recommendedName>
    <alternativeName>
        <fullName evidence="9">Flavin transferase</fullName>
    </alternativeName>
</protein>
<keyword evidence="6" id="KW-0479">Metal-binding</keyword>
<evidence type="ECO:0000256" key="3">
    <source>
        <dbReference type="ARBA" id="ARBA00016337"/>
    </source>
</evidence>
<evidence type="ECO:0000256" key="6">
    <source>
        <dbReference type="ARBA" id="ARBA00022723"/>
    </source>
</evidence>
<keyword evidence="7" id="KW-0274">FAD</keyword>
<dbReference type="SUPFAM" id="SSF143631">
    <property type="entry name" value="ApbE-like"/>
    <property type="match status" value="1"/>
</dbReference>
<comment type="cofactor">
    <cofactor evidence="1">
        <name>Mg(2+)</name>
        <dbReference type="ChEBI" id="CHEBI:18420"/>
    </cofactor>
</comment>
<keyword evidence="5 11" id="KW-0808">Transferase</keyword>
<accession>A0ABS2CKA6</accession>
<evidence type="ECO:0000256" key="10">
    <source>
        <dbReference type="ARBA" id="ARBA00048540"/>
    </source>
</evidence>
<evidence type="ECO:0000256" key="9">
    <source>
        <dbReference type="ARBA" id="ARBA00031306"/>
    </source>
</evidence>
<gene>
    <name evidence="11" type="ORF">JQN70_07940</name>
</gene>
<keyword evidence="12" id="KW-1185">Reference proteome</keyword>
<reference evidence="11" key="1">
    <citation type="submission" date="2021-02" db="EMBL/GenBank/DDBJ databases">
        <title>Phycicoccus sp. MQZ13P-5T, whole genome shotgun sequence.</title>
        <authorList>
            <person name="Tuo L."/>
        </authorList>
    </citation>
    <scope>NUCLEOTIDE SEQUENCE</scope>
    <source>
        <strain evidence="11">MQZ13P-5</strain>
    </source>
</reference>
<comment type="catalytic activity">
    <reaction evidence="10">
        <text>L-threonyl-[protein] + FAD = FMN-L-threonyl-[protein] + AMP + H(+)</text>
        <dbReference type="Rhea" id="RHEA:36847"/>
        <dbReference type="Rhea" id="RHEA-COMP:11060"/>
        <dbReference type="Rhea" id="RHEA-COMP:11061"/>
        <dbReference type="ChEBI" id="CHEBI:15378"/>
        <dbReference type="ChEBI" id="CHEBI:30013"/>
        <dbReference type="ChEBI" id="CHEBI:57692"/>
        <dbReference type="ChEBI" id="CHEBI:74257"/>
        <dbReference type="ChEBI" id="CHEBI:456215"/>
        <dbReference type="EC" id="2.7.1.180"/>
    </reaction>
</comment>
<name>A0ABS2CKA6_9MICO</name>
<evidence type="ECO:0000313" key="11">
    <source>
        <dbReference type="EMBL" id="MBM6400311.1"/>
    </source>
</evidence>
<dbReference type="Gene3D" id="3.10.520.10">
    <property type="entry name" value="ApbE-like domains"/>
    <property type="match status" value="1"/>
</dbReference>
<keyword evidence="8" id="KW-0460">Magnesium</keyword>